<evidence type="ECO:0000256" key="1">
    <source>
        <dbReference type="SAM" id="SignalP"/>
    </source>
</evidence>
<reference evidence="2 3" key="1">
    <citation type="submission" date="2021-05" db="EMBL/GenBank/DDBJ databases">
        <title>Genetic and Functional Diversity in Clade A Lucinid endosymbionts from the Bahamas.</title>
        <authorList>
            <person name="Giani N.M."/>
            <person name="Engel A.S."/>
            <person name="Campbell B.J."/>
        </authorList>
    </citation>
    <scope>NUCLEOTIDE SEQUENCE [LARGE SCALE GENOMIC DNA]</scope>
    <source>
        <strain evidence="2">LUC16012Gg_MoonRockCtena</strain>
    </source>
</reference>
<comment type="caution">
    <text evidence="2">The sequence shown here is derived from an EMBL/GenBank/DDBJ whole genome shotgun (WGS) entry which is preliminary data.</text>
</comment>
<feature type="chain" id="PRO_5037329064" evidence="1">
    <location>
        <begin position="19"/>
        <end position="138"/>
    </location>
</feature>
<evidence type="ECO:0000313" key="2">
    <source>
        <dbReference type="EMBL" id="MBT2990403.1"/>
    </source>
</evidence>
<evidence type="ECO:0000313" key="3">
    <source>
        <dbReference type="Proteomes" id="UP000770889"/>
    </source>
</evidence>
<feature type="signal peptide" evidence="1">
    <location>
        <begin position="1"/>
        <end position="18"/>
    </location>
</feature>
<dbReference type="SUPFAM" id="SSF53850">
    <property type="entry name" value="Periplasmic binding protein-like II"/>
    <property type="match status" value="1"/>
</dbReference>
<proteinExistence type="predicted"/>
<keyword evidence="1" id="KW-0732">Signal</keyword>
<organism evidence="2 3">
    <name type="scientific">Candidatus Thiodiazotropha taylori</name>
    <dbReference type="NCBI Taxonomy" id="2792791"/>
    <lineage>
        <taxon>Bacteria</taxon>
        <taxon>Pseudomonadati</taxon>
        <taxon>Pseudomonadota</taxon>
        <taxon>Gammaproteobacteria</taxon>
        <taxon>Chromatiales</taxon>
        <taxon>Sedimenticolaceae</taxon>
        <taxon>Candidatus Thiodiazotropha</taxon>
    </lineage>
</organism>
<dbReference type="EMBL" id="JAHHGM010000016">
    <property type="protein sequence ID" value="MBT2990403.1"/>
    <property type="molecule type" value="Genomic_DNA"/>
</dbReference>
<gene>
    <name evidence="2" type="ORF">KME65_15715</name>
</gene>
<name>A0A944MAQ2_9GAMM</name>
<dbReference type="AlphaFoldDB" id="A0A944MAQ2"/>
<protein>
    <submittedName>
        <fullName evidence="2">Substrate-binding domain-containing protein</fullName>
    </submittedName>
</protein>
<sequence length="138" mass="15486">MRRAATIFCLLMCFVVEAHSELVVIVHPQTNLDEISDRQLAMIFLSKTKYLPNGTRARPVEISSMTTKNHFYSRVAGKQEVELRKYWATVIFSGKGQPPKQFKSAASVLRYVASKPGAIAYIPRDSISPSVKVVKTIK</sequence>
<dbReference type="Proteomes" id="UP000770889">
    <property type="component" value="Unassembled WGS sequence"/>
</dbReference>
<accession>A0A944MAQ2</accession>
<dbReference type="Gene3D" id="3.40.190.10">
    <property type="entry name" value="Periplasmic binding protein-like II"/>
    <property type="match status" value="1"/>
</dbReference>